<dbReference type="InterPro" id="IPR002477">
    <property type="entry name" value="Peptidoglycan-bd-like"/>
</dbReference>
<dbReference type="SUPFAM" id="SSF53955">
    <property type="entry name" value="Lysozyme-like"/>
    <property type="match status" value="1"/>
</dbReference>
<dbReference type="KEGG" id="abaw:D5400_19915"/>
<dbReference type="Pfam" id="PF01471">
    <property type="entry name" value="PG_binding_1"/>
    <property type="match status" value="1"/>
</dbReference>
<name>A0A3Q8XTG4_9HYPH</name>
<protein>
    <submittedName>
        <fullName evidence="3">DUF3380 domain-containing protein</fullName>
    </submittedName>
</protein>
<evidence type="ECO:0000313" key="4">
    <source>
        <dbReference type="Proteomes" id="UP000268192"/>
    </source>
</evidence>
<dbReference type="InterPro" id="IPR023346">
    <property type="entry name" value="Lysozyme-like_dom_sf"/>
</dbReference>
<dbReference type="InterPro" id="IPR036366">
    <property type="entry name" value="PGBDSf"/>
</dbReference>
<dbReference type="EMBL" id="CP032509">
    <property type="protein sequence ID" value="AZN73252.1"/>
    <property type="molecule type" value="Genomic_DNA"/>
</dbReference>
<dbReference type="OrthoDB" id="1523598at2"/>
<dbReference type="Proteomes" id="UP000268192">
    <property type="component" value="Chromosome"/>
</dbReference>
<feature type="domain" description="N-acetylmuramidase" evidence="2">
    <location>
        <begin position="21"/>
        <end position="192"/>
    </location>
</feature>
<evidence type="ECO:0000259" key="1">
    <source>
        <dbReference type="Pfam" id="PF01471"/>
    </source>
</evidence>
<dbReference type="InterPro" id="IPR036365">
    <property type="entry name" value="PGBD-like_sf"/>
</dbReference>
<evidence type="ECO:0000259" key="2">
    <source>
        <dbReference type="Pfam" id="PF11860"/>
    </source>
</evidence>
<dbReference type="Gene3D" id="1.10.101.10">
    <property type="entry name" value="PGBD-like superfamily/PGBD"/>
    <property type="match status" value="1"/>
</dbReference>
<gene>
    <name evidence="3" type="ORF">D5400_19915</name>
</gene>
<accession>A0A3Q8XTG4</accession>
<evidence type="ECO:0000313" key="3">
    <source>
        <dbReference type="EMBL" id="AZN73252.1"/>
    </source>
</evidence>
<keyword evidence="4" id="KW-1185">Reference proteome</keyword>
<proteinExistence type="predicted"/>
<dbReference type="InterPro" id="IPR024408">
    <property type="entry name" value="Muramidase"/>
</dbReference>
<dbReference type="Pfam" id="PF11860">
    <property type="entry name" value="Muramidase"/>
    <property type="match status" value="1"/>
</dbReference>
<sequence length="300" mass="32459">MLTQSEKDVVKREAERLRVETAALMAIIEIESGGRTHAIVSGRAEPLIRFEGHYFDRLVSPGNRAKARAEGLASPRAGAVANPASQTARWALLNRAMKIDRDAAYASTSWGLGQVMGEHWCWLGYASVDAMVAEARAGFAGQLRLMLRYIEKAGLTDAVRRRDWSAFARAYNGPAYARHGYHTRLAAAYARLAGSPGEGSPSPRLLRLGMSGADVAALQRHLLAISPDQHDAIAVDGVFGPQTLAALKAFQLGAGLTPDGIAGPLTWAALERVAQVPPKHDAVQPWSWLISLLNRLNPWI</sequence>
<dbReference type="AlphaFoldDB" id="A0A3Q8XTG4"/>
<reference evidence="3 4" key="1">
    <citation type="submission" date="2018-09" db="EMBL/GenBank/DDBJ databases">
        <title>Marinorhizobium profundi gen. nov., sp. nov., isolated from a deep-sea sediment sample from the New Britain Trench and proposal of Marinorhizobiaceae fam. nov. in the order Rhizobiales of the class Alphaproteobacteria.</title>
        <authorList>
            <person name="Cao J."/>
        </authorList>
    </citation>
    <scope>NUCLEOTIDE SEQUENCE [LARGE SCALE GENOMIC DNA]</scope>
    <source>
        <strain evidence="3 4">WS11</strain>
    </source>
</reference>
<feature type="domain" description="Peptidoglycan binding-like" evidence="1">
    <location>
        <begin position="211"/>
        <end position="270"/>
    </location>
</feature>
<dbReference type="RefSeq" id="WP_126011983.1">
    <property type="nucleotide sequence ID" value="NZ_CP032509.1"/>
</dbReference>
<dbReference type="SUPFAM" id="SSF47090">
    <property type="entry name" value="PGBD-like"/>
    <property type="match status" value="1"/>
</dbReference>
<organism evidence="3 4">
    <name type="scientific">Georhizobium profundi</name>
    <dbReference type="NCBI Taxonomy" id="2341112"/>
    <lineage>
        <taxon>Bacteria</taxon>
        <taxon>Pseudomonadati</taxon>
        <taxon>Pseudomonadota</taxon>
        <taxon>Alphaproteobacteria</taxon>
        <taxon>Hyphomicrobiales</taxon>
        <taxon>Rhizobiaceae</taxon>
        <taxon>Georhizobium</taxon>
    </lineage>
</organism>